<protein>
    <submittedName>
        <fullName evidence="1">Transmembrane transcriptional regulator (Anti-sigma factor RsiW)</fullName>
    </submittedName>
</protein>
<sequence length="273" mass="29615">MSDQNHTIGDDDLHAYVDGTLTGDRRRAVEDALERDPSLAARVSDYFSLNDMFHQRYDRILREPVPPRLQPPAPKRRWLSAANASRYAGLAAALVVGIGIGTFTQMGRAPALPGTDGRFAQTASADGGDAGFAREAAIAHVVYMPTVQRPASMDVDREEDLTRWMANQLGTGTHAPMLTASGFQLTGGRMLPGADGSVVEYMYRNAAGERVTICITPRKTDASTAAFQFYQDGPVKVYYWADGKFGYAVSGGIARDALLHVSHDVYAQLTGRT</sequence>
<organism evidence="1 2">
    <name type="scientific">Paraburkholderia caballeronis</name>
    <dbReference type="NCBI Taxonomy" id="416943"/>
    <lineage>
        <taxon>Bacteria</taxon>
        <taxon>Pseudomonadati</taxon>
        <taxon>Pseudomonadota</taxon>
        <taxon>Betaproteobacteria</taxon>
        <taxon>Burkholderiales</taxon>
        <taxon>Burkholderiaceae</taxon>
        <taxon>Paraburkholderia</taxon>
    </lineage>
</organism>
<dbReference type="OrthoDB" id="9152892at2"/>
<dbReference type="EMBL" id="FOAJ01000004">
    <property type="protein sequence ID" value="SEK89475.1"/>
    <property type="molecule type" value="Genomic_DNA"/>
</dbReference>
<name>A0A1H7KTS8_9BURK</name>
<reference evidence="2" key="1">
    <citation type="submission" date="2016-10" db="EMBL/GenBank/DDBJ databases">
        <authorList>
            <person name="Varghese N."/>
            <person name="Submissions S."/>
        </authorList>
    </citation>
    <scope>NUCLEOTIDE SEQUENCE [LARGE SCALE GENOMIC DNA]</scope>
    <source>
        <strain evidence="2">LMG 26416</strain>
    </source>
</reference>
<gene>
    <name evidence="1" type="ORF">SAMN05192542_10427</name>
</gene>
<evidence type="ECO:0000313" key="2">
    <source>
        <dbReference type="Proteomes" id="UP000199120"/>
    </source>
</evidence>
<accession>A0A1H7KTS8</accession>
<proteinExistence type="predicted"/>
<dbReference type="STRING" id="416943.SAMN05445871_4152"/>
<keyword evidence="1" id="KW-0472">Membrane</keyword>
<dbReference type="RefSeq" id="WP_090548250.1">
    <property type="nucleotide sequence ID" value="NZ_FNSR01000002.1"/>
</dbReference>
<keyword evidence="2" id="KW-1185">Reference proteome</keyword>
<dbReference type="Proteomes" id="UP000199120">
    <property type="component" value="Unassembled WGS sequence"/>
</dbReference>
<dbReference type="AlphaFoldDB" id="A0A1H7KTS8"/>
<keyword evidence="1" id="KW-0812">Transmembrane</keyword>
<evidence type="ECO:0000313" key="1">
    <source>
        <dbReference type="EMBL" id="SEK89475.1"/>
    </source>
</evidence>